<reference evidence="2" key="2">
    <citation type="journal article" date="2013" name="PLoS Genet.">
        <title>Comparative genome structure, secondary metabolite, and effector coding capacity across Cochliobolus pathogens.</title>
        <authorList>
            <person name="Condon B.J."/>
            <person name="Leng Y."/>
            <person name="Wu D."/>
            <person name="Bushley K.E."/>
            <person name="Ohm R.A."/>
            <person name="Otillar R."/>
            <person name="Martin J."/>
            <person name="Schackwitz W."/>
            <person name="Grimwood J."/>
            <person name="MohdZainudin N."/>
            <person name="Xue C."/>
            <person name="Wang R."/>
            <person name="Manning V.A."/>
            <person name="Dhillon B."/>
            <person name="Tu Z.J."/>
            <person name="Steffenson B.J."/>
            <person name="Salamov A."/>
            <person name="Sun H."/>
            <person name="Lowry S."/>
            <person name="LaButti K."/>
            <person name="Han J."/>
            <person name="Copeland A."/>
            <person name="Lindquist E."/>
            <person name="Barry K."/>
            <person name="Schmutz J."/>
            <person name="Baker S.E."/>
            <person name="Ciuffetti L.M."/>
            <person name="Grigoriev I.V."/>
            <person name="Zhong S."/>
            <person name="Turgeon B.G."/>
        </authorList>
    </citation>
    <scope>NUCLEOTIDE SEQUENCE [LARGE SCALE GENOMIC DNA]</scope>
    <source>
        <strain evidence="2">C5 / ATCC 48332 / race O</strain>
    </source>
</reference>
<name>M2UB28_COCH5</name>
<accession>M2UB28</accession>
<protein>
    <submittedName>
        <fullName evidence="1">Uncharacterized protein</fullName>
    </submittedName>
</protein>
<dbReference type="OrthoDB" id="3686405at2759"/>
<evidence type="ECO:0000313" key="2">
    <source>
        <dbReference type="Proteomes" id="UP000016936"/>
    </source>
</evidence>
<gene>
    <name evidence="1" type="ORF">COCHEDRAFT_1119637</name>
</gene>
<dbReference type="Proteomes" id="UP000016936">
    <property type="component" value="Unassembled WGS sequence"/>
</dbReference>
<feature type="non-terminal residue" evidence="1">
    <location>
        <position position="1"/>
    </location>
</feature>
<sequence length="182" mass="21028">LLMHSYWCHHGANYNTSSMPSLTTTPRLKMSQYRSAKDIYAFTTQPKNNKKPEESPQKSIETIICDLENHYQDLDHPAREYALVRDLVNDWNDRRLLALWKCFEHHPRRTFKVIGVMGLDFGEARMGMVIRGSLRNLQKHPQKDRFLVVARALHQSGNGDSVLGLEDPQYVLNCRDGSDNAM</sequence>
<keyword evidence="2" id="KW-1185">Reference proteome</keyword>
<dbReference type="EMBL" id="KB445592">
    <property type="protein sequence ID" value="EMD85152.1"/>
    <property type="molecule type" value="Genomic_DNA"/>
</dbReference>
<reference evidence="1 2" key="1">
    <citation type="journal article" date="2012" name="PLoS Pathog.">
        <title>Diverse lifestyles and strategies of plant pathogenesis encoded in the genomes of eighteen Dothideomycetes fungi.</title>
        <authorList>
            <person name="Ohm R.A."/>
            <person name="Feau N."/>
            <person name="Henrissat B."/>
            <person name="Schoch C.L."/>
            <person name="Horwitz B.A."/>
            <person name="Barry K.W."/>
            <person name="Condon B.J."/>
            <person name="Copeland A.C."/>
            <person name="Dhillon B."/>
            <person name="Glaser F."/>
            <person name="Hesse C.N."/>
            <person name="Kosti I."/>
            <person name="LaButti K."/>
            <person name="Lindquist E.A."/>
            <person name="Lucas S."/>
            <person name="Salamov A.A."/>
            <person name="Bradshaw R.E."/>
            <person name="Ciuffetti L."/>
            <person name="Hamelin R.C."/>
            <person name="Kema G.H.J."/>
            <person name="Lawrence C."/>
            <person name="Scott J.A."/>
            <person name="Spatafora J.W."/>
            <person name="Turgeon B.G."/>
            <person name="de Wit P.J.G.M."/>
            <person name="Zhong S."/>
            <person name="Goodwin S.B."/>
            <person name="Grigoriev I.V."/>
        </authorList>
    </citation>
    <scope>NUCLEOTIDE SEQUENCE [LARGE SCALE GENOMIC DNA]</scope>
    <source>
        <strain evidence="2">C5 / ATCC 48332 / race O</strain>
    </source>
</reference>
<dbReference type="AlphaFoldDB" id="M2UB28"/>
<organism evidence="1 2">
    <name type="scientific">Cochliobolus heterostrophus (strain C5 / ATCC 48332 / race O)</name>
    <name type="common">Southern corn leaf blight fungus</name>
    <name type="synonym">Bipolaris maydis</name>
    <dbReference type="NCBI Taxonomy" id="701091"/>
    <lineage>
        <taxon>Eukaryota</taxon>
        <taxon>Fungi</taxon>
        <taxon>Dikarya</taxon>
        <taxon>Ascomycota</taxon>
        <taxon>Pezizomycotina</taxon>
        <taxon>Dothideomycetes</taxon>
        <taxon>Pleosporomycetidae</taxon>
        <taxon>Pleosporales</taxon>
        <taxon>Pleosporineae</taxon>
        <taxon>Pleosporaceae</taxon>
        <taxon>Bipolaris</taxon>
    </lineage>
</organism>
<dbReference type="HOGENOM" id="CLU_1408517_0_0_1"/>
<evidence type="ECO:0000313" key="1">
    <source>
        <dbReference type="EMBL" id="EMD85152.1"/>
    </source>
</evidence>
<dbReference type="OMA" id="CHHGANY"/>
<proteinExistence type="predicted"/>